<dbReference type="Proteomes" id="UP000622687">
    <property type="component" value="Unassembled WGS sequence"/>
</dbReference>
<dbReference type="InterPro" id="IPR050378">
    <property type="entry name" value="Metallo-dep_Hydrolases_sf"/>
</dbReference>
<dbReference type="InterPro" id="IPR032466">
    <property type="entry name" value="Metal_Hydrolase"/>
</dbReference>
<feature type="modified residue" description="N6-carboxylysine" evidence="5">
    <location>
        <position position="152"/>
    </location>
</feature>
<dbReference type="InterPro" id="IPR011778">
    <property type="entry name" value="Hydantoinase/dihydroPyrase"/>
</dbReference>
<evidence type="ECO:0000256" key="5">
    <source>
        <dbReference type="PIRSR" id="PIRSR611778-50"/>
    </source>
</evidence>
<comment type="cofactor">
    <cofactor evidence="1">
        <name>Zn(2+)</name>
        <dbReference type="ChEBI" id="CHEBI:29105"/>
    </cofactor>
</comment>
<sequence>MSKFDLVIKGGTVVTASDTFKADLGVKNEKVIEIGIDLCTEGAEVVDASGKYVFPGGIDPHTHMDMPFGGTYSSDDFKTGTIAAACGGTTTIVDFAIQQNGKTLKDATDTWREKADGKAVIDYGIHISVTDLNDDILNEMPEIIKQGYSSFKMFMTYDGLRVDDGTIIRTLMKVNESGGLACVHAENYYVIDYLTKKFREEGKGEPIYHALSRPDLAEGEAAGRAIKLAKIANAPLCIVHNSCEASVSEIARARAEGYPIIGETCPQYLLLSEDNYREPDFNGAKYVMSPPLRDKKNWPTMWKALKDNTVQFVATDHCPFFMKQKEMGKEFFAQIPNGAPGVELRMSLMYTYGVAEGKFDLNRFVQVTSTNAAKVYGMYPQKGTIAVGSDADIVVFDPNVEIVATKSMLHENVDYTPYEGFKLKGAPVVTISRGSIVAKDGQFVGKEGAGKFVIRKAPTLI</sequence>
<comment type="similarity">
    <text evidence="2">Belongs to the metallo-dependent hydrolases superfamily. Hydantoinase/dihydropyrimidinase family.</text>
</comment>
<accession>A0A934HZH8</accession>
<comment type="caution">
    <text evidence="7">The sequence shown here is derived from an EMBL/GenBank/DDBJ whole genome shotgun (WGS) entry which is preliminary data.</text>
</comment>
<evidence type="ECO:0000256" key="2">
    <source>
        <dbReference type="ARBA" id="ARBA00008829"/>
    </source>
</evidence>
<dbReference type="PANTHER" id="PTHR11647">
    <property type="entry name" value="HYDRANTOINASE/DIHYDROPYRIMIDINASE FAMILY MEMBER"/>
    <property type="match status" value="1"/>
</dbReference>
<dbReference type="PANTHER" id="PTHR11647:SF1">
    <property type="entry name" value="COLLAPSIN RESPONSE MEDIATOR PROTEIN"/>
    <property type="match status" value="1"/>
</dbReference>
<reference evidence="7" key="1">
    <citation type="submission" date="2020-12" db="EMBL/GenBank/DDBJ databases">
        <title>Clostridium thailandense sp. nov., a novel acetogenic bacterium isolated from peat land soil in Thailand.</title>
        <authorList>
            <person name="Chaikitkaew S."/>
            <person name="Birkeland N.K."/>
        </authorList>
    </citation>
    <scope>NUCLEOTIDE SEQUENCE</scope>
    <source>
        <strain evidence="7">DSM 17425</strain>
    </source>
</reference>
<dbReference type="GO" id="GO:0005829">
    <property type="term" value="C:cytosol"/>
    <property type="evidence" value="ECO:0007669"/>
    <property type="project" value="TreeGrafter"/>
</dbReference>
<proteinExistence type="inferred from homology"/>
<dbReference type="SUPFAM" id="SSF51338">
    <property type="entry name" value="Composite domain of metallo-dependent hydrolases"/>
    <property type="match status" value="2"/>
</dbReference>
<dbReference type="CDD" id="cd01314">
    <property type="entry name" value="D-HYD"/>
    <property type="match status" value="1"/>
</dbReference>
<keyword evidence="3" id="KW-0479">Metal-binding</keyword>
<dbReference type="Gene3D" id="3.20.20.140">
    <property type="entry name" value="Metal-dependent hydrolases"/>
    <property type="match status" value="1"/>
</dbReference>
<keyword evidence="4 7" id="KW-0378">Hydrolase</keyword>
<evidence type="ECO:0000313" key="8">
    <source>
        <dbReference type="Proteomes" id="UP000622687"/>
    </source>
</evidence>
<dbReference type="SUPFAM" id="SSF51556">
    <property type="entry name" value="Metallo-dependent hydrolases"/>
    <property type="match status" value="1"/>
</dbReference>
<dbReference type="Gene3D" id="2.30.40.10">
    <property type="entry name" value="Urease, subunit C, domain 1"/>
    <property type="match status" value="1"/>
</dbReference>
<dbReference type="EC" id="3.5.2.2" evidence="7"/>
<gene>
    <name evidence="7" type="primary">hydA</name>
    <name evidence="7" type="ORF">I6U51_19985</name>
</gene>
<keyword evidence="8" id="KW-1185">Reference proteome</keyword>
<protein>
    <submittedName>
        <fullName evidence="7">Dihydropyrimidinase</fullName>
        <ecNumber evidence="7">3.5.2.2</ecNumber>
    </submittedName>
</protein>
<dbReference type="AlphaFoldDB" id="A0A934HZH8"/>
<dbReference type="InterPro" id="IPR011059">
    <property type="entry name" value="Metal-dep_hydrolase_composite"/>
</dbReference>
<name>A0A934HZH8_9CLOT</name>
<dbReference type="Pfam" id="PF01979">
    <property type="entry name" value="Amidohydro_1"/>
    <property type="match status" value="1"/>
</dbReference>
<evidence type="ECO:0000256" key="1">
    <source>
        <dbReference type="ARBA" id="ARBA00001947"/>
    </source>
</evidence>
<evidence type="ECO:0000259" key="6">
    <source>
        <dbReference type="Pfam" id="PF01979"/>
    </source>
</evidence>
<dbReference type="NCBIfam" id="TIGR02033">
    <property type="entry name" value="D-hydantoinase"/>
    <property type="match status" value="1"/>
</dbReference>
<dbReference type="FunFam" id="3.20.20.140:FF:000076">
    <property type="entry name" value="Dihydropyrimidinase like 2"/>
    <property type="match status" value="1"/>
</dbReference>
<comment type="PTM">
    <text evidence="5">Carbamylation allows a single lysine to coordinate two divalent metal cations.</text>
</comment>
<dbReference type="GO" id="GO:0004157">
    <property type="term" value="F:dihydropyrimidinase activity"/>
    <property type="evidence" value="ECO:0007669"/>
    <property type="project" value="UniProtKB-EC"/>
</dbReference>
<evidence type="ECO:0000256" key="4">
    <source>
        <dbReference type="ARBA" id="ARBA00022801"/>
    </source>
</evidence>
<dbReference type="RefSeq" id="WP_211144328.1">
    <property type="nucleotide sequence ID" value="NZ_JAEEGB010000037.1"/>
</dbReference>
<evidence type="ECO:0000256" key="3">
    <source>
        <dbReference type="ARBA" id="ARBA00022723"/>
    </source>
</evidence>
<dbReference type="GO" id="GO:0046872">
    <property type="term" value="F:metal ion binding"/>
    <property type="evidence" value="ECO:0007669"/>
    <property type="project" value="UniProtKB-KW"/>
</dbReference>
<organism evidence="7 8">
    <name type="scientific">Clostridium aciditolerans</name>
    <dbReference type="NCBI Taxonomy" id="339861"/>
    <lineage>
        <taxon>Bacteria</taxon>
        <taxon>Bacillati</taxon>
        <taxon>Bacillota</taxon>
        <taxon>Clostridia</taxon>
        <taxon>Eubacteriales</taxon>
        <taxon>Clostridiaceae</taxon>
        <taxon>Clostridium</taxon>
    </lineage>
</organism>
<evidence type="ECO:0000313" key="7">
    <source>
        <dbReference type="EMBL" id="MBI6874954.1"/>
    </source>
</evidence>
<feature type="domain" description="Amidohydrolase-related" evidence="6">
    <location>
        <begin position="52"/>
        <end position="437"/>
    </location>
</feature>
<dbReference type="InterPro" id="IPR006680">
    <property type="entry name" value="Amidohydro-rel"/>
</dbReference>
<dbReference type="EMBL" id="JAEEGB010000037">
    <property type="protein sequence ID" value="MBI6874954.1"/>
    <property type="molecule type" value="Genomic_DNA"/>
</dbReference>